<keyword evidence="3" id="KW-1185">Reference proteome</keyword>
<protein>
    <submittedName>
        <fullName evidence="2">Uncharacterized protein</fullName>
    </submittedName>
</protein>
<evidence type="ECO:0000313" key="2">
    <source>
        <dbReference type="EMBL" id="ULP41863.1"/>
    </source>
</evidence>
<evidence type="ECO:0000313" key="3">
    <source>
        <dbReference type="Proteomes" id="UP001055171"/>
    </source>
</evidence>
<dbReference type="RefSeq" id="WP_239721236.1">
    <property type="nucleotide sequence ID" value="NZ_CP092423.2"/>
</dbReference>
<feature type="compositionally biased region" description="Basic residues" evidence="1">
    <location>
        <begin position="1"/>
        <end position="10"/>
    </location>
</feature>
<organism evidence="2 3">
    <name type="scientific">Mycobacterium lentiflavum</name>
    <dbReference type="NCBI Taxonomy" id="141349"/>
    <lineage>
        <taxon>Bacteria</taxon>
        <taxon>Bacillati</taxon>
        <taxon>Actinomycetota</taxon>
        <taxon>Actinomycetes</taxon>
        <taxon>Mycobacteriales</taxon>
        <taxon>Mycobacteriaceae</taxon>
        <taxon>Mycobacterium</taxon>
        <taxon>Mycobacterium simiae complex</taxon>
    </lineage>
</organism>
<gene>
    <name evidence="2" type="ORF">MJO58_24045</name>
</gene>
<sequence>MNGPVHRKHANNNPVSAPAAYLIGPDPTGQSDVRIEHICDLSDENHGRYTAAERMLHDIVVANVFTYVQGSLKVFETV</sequence>
<accession>A0ABY3UWS6</accession>
<dbReference type="EMBL" id="CP092423">
    <property type="protein sequence ID" value="ULP41863.1"/>
    <property type="molecule type" value="Genomic_DNA"/>
</dbReference>
<dbReference type="Proteomes" id="UP001055171">
    <property type="component" value="Chromosome"/>
</dbReference>
<proteinExistence type="predicted"/>
<reference evidence="2" key="1">
    <citation type="submission" date="2022-08" db="EMBL/GenBank/DDBJ databases">
        <title>Complete genome sequence of 14 non-tuberculosis mycobacteria type-strains.</title>
        <authorList>
            <person name="Igarashi Y."/>
            <person name="Osugi A."/>
            <person name="Mitarai S."/>
        </authorList>
    </citation>
    <scope>NUCLEOTIDE SEQUENCE</scope>
    <source>
        <strain evidence="2">ATCC 51985</strain>
    </source>
</reference>
<evidence type="ECO:0000256" key="1">
    <source>
        <dbReference type="SAM" id="MobiDB-lite"/>
    </source>
</evidence>
<name>A0ABY3UWS6_MYCLN</name>
<feature type="region of interest" description="Disordered" evidence="1">
    <location>
        <begin position="1"/>
        <end position="28"/>
    </location>
</feature>